<proteinExistence type="inferred from homology"/>
<organism evidence="9 10">
    <name type="scientific">Rhodoblastus acidophilus</name>
    <name type="common">Rhodopseudomonas acidophila</name>
    <dbReference type="NCBI Taxonomy" id="1074"/>
    <lineage>
        <taxon>Bacteria</taxon>
        <taxon>Pseudomonadati</taxon>
        <taxon>Pseudomonadota</taxon>
        <taxon>Alphaproteobacteria</taxon>
        <taxon>Hyphomicrobiales</taxon>
        <taxon>Rhodoblastaceae</taxon>
        <taxon>Rhodoblastus</taxon>
    </lineage>
</organism>
<evidence type="ECO:0000256" key="3">
    <source>
        <dbReference type="ARBA" id="ARBA00006759"/>
    </source>
</evidence>
<comment type="subunit">
    <text evidence="7">Monomer.</text>
</comment>
<reference evidence="9 10" key="1">
    <citation type="submission" date="2019-11" db="EMBL/GenBank/DDBJ databases">
        <title>Whole-genome sequence of a Rhodoblastus acidophilus DSM 142.</title>
        <authorList>
            <person name="Kyndt J.A."/>
            <person name="Meyer T.E."/>
        </authorList>
    </citation>
    <scope>NUCLEOTIDE SEQUENCE [LARGE SCALE GENOMIC DNA]</scope>
    <source>
        <strain evidence="9 10">DSM 142</strain>
    </source>
</reference>
<dbReference type="PANTHER" id="PTHR43705:SF1">
    <property type="entry name" value="HYDROXYACYLGLUTATHIONE HYDROLASE GLOB"/>
    <property type="match status" value="1"/>
</dbReference>
<evidence type="ECO:0000256" key="5">
    <source>
        <dbReference type="ARBA" id="ARBA00022801"/>
    </source>
</evidence>
<feature type="binding site" evidence="7">
    <location>
        <position position="60"/>
    </location>
    <ligand>
        <name>Zn(2+)</name>
        <dbReference type="ChEBI" id="CHEBI:29105"/>
        <label>2</label>
    </ligand>
</feature>
<dbReference type="CDD" id="cd07723">
    <property type="entry name" value="hydroxyacylglutathione_hydrolase_MBL-fold"/>
    <property type="match status" value="1"/>
</dbReference>
<evidence type="ECO:0000313" key="9">
    <source>
        <dbReference type="EMBL" id="MTV33187.1"/>
    </source>
</evidence>
<dbReference type="OrthoDB" id="9802248at2"/>
<evidence type="ECO:0000259" key="8">
    <source>
        <dbReference type="SMART" id="SM00849"/>
    </source>
</evidence>
<dbReference type="PIRSF" id="PIRSF005457">
    <property type="entry name" value="Glx"/>
    <property type="match status" value="1"/>
</dbReference>
<feature type="binding site" evidence="7">
    <location>
        <position position="115"/>
    </location>
    <ligand>
        <name>Zn(2+)</name>
        <dbReference type="ChEBI" id="CHEBI:29105"/>
        <label>1</label>
    </ligand>
</feature>
<accession>A0A6N8DRZ9</accession>
<dbReference type="InterPro" id="IPR001279">
    <property type="entry name" value="Metallo-B-lactamas"/>
</dbReference>
<dbReference type="GO" id="GO:0046872">
    <property type="term" value="F:metal ion binding"/>
    <property type="evidence" value="ECO:0007669"/>
    <property type="project" value="UniProtKB-KW"/>
</dbReference>
<dbReference type="InterPro" id="IPR050110">
    <property type="entry name" value="Glyoxalase_II_hydrolase"/>
</dbReference>
<dbReference type="GO" id="GO:0019243">
    <property type="term" value="P:methylglyoxal catabolic process to D-lactate via S-lactoyl-glutathione"/>
    <property type="evidence" value="ECO:0007669"/>
    <property type="project" value="UniProtKB-UniRule"/>
</dbReference>
<dbReference type="InterPro" id="IPR036866">
    <property type="entry name" value="RibonucZ/Hydroxyglut_hydro"/>
</dbReference>
<name>A0A6N8DRZ9_RHOAC</name>
<feature type="binding site" evidence="7">
    <location>
        <position position="58"/>
    </location>
    <ligand>
        <name>Zn(2+)</name>
        <dbReference type="ChEBI" id="CHEBI:29105"/>
        <label>1</label>
    </ligand>
</feature>
<dbReference type="Gene3D" id="3.60.15.10">
    <property type="entry name" value="Ribonuclease Z/Hydroxyacylglutathione hydrolase-like"/>
    <property type="match status" value="1"/>
</dbReference>
<dbReference type="EC" id="3.1.2.6" evidence="7"/>
<dbReference type="Proteomes" id="UP000439113">
    <property type="component" value="Unassembled WGS sequence"/>
</dbReference>
<dbReference type="EMBL" id="WNKS01000029">
    <property type="protein sequence ID" value="MTV33187.1"/>
    <property type="molecule type" value="Genomic_DNA"/>
</dbReference>
<dbReference type="InterPro" id="IPR035680">
    <property type="entry name" value="Clx_II_MBL"/>
</dbReference>
<evidence type="ECO:0000256" key="2">
    <source>
        <dbReference type="ARBA" id="ARBA00004963"/>
    </source>
</evidence>
<comment type="similarity">
    <text evidence="3 7">Belongs to the metallo-beta-lactamase superfamily. Glyoxalase II family.</text>
</comment>
<comment type="pathway">
    <text evidence="2 7">Secondary metabolite metabolism; methylglyoxal degradation; (R)-lactate from methylglyoxal: step 2/2.</text>
</comment>
<evidence type="ECO:0000313" key="10">
    <source>
        <dbReference type="Proteomes" id="UP000439113"/>
    </source>
</evidence>
<comment type="cofactor">
    <cofactor evidence="7">
        <name>Zn(2+)</name>
        <dbReference type="ChEBI" id="CHEBI:29105"/>
    </cofactor>
    <text evidence="7">Binds 2 Zn(2+) ions per subunit.</text>
</comment>
<evidence type="ECO:0000256" key="7">
    <source>
        <dbReference type="HAMAP-Rule" id="MF_01374"/>
    </source>
</evidence>
<keyword evidence="6 7" id="KW-0862">Zinc</keyword>
<comment type="catalytic activity">
    <reaction evidence="1 7">
        <text>an S-(2-hydroxyacyl)glutathione + H2O = a 2-hydroxy carboxylate + glutathione + H(+)</text>
        <dbReference type="Rhea" id="RHEA:21864"/>
        <dbReference type="ChEBI" id="CHEBI:15377"/>
        <dbReference type="ChEBI" id="CHEBI:15378"/>
        <dbReference type="ChEBI" id="CHEBI:57925"/>
        <dbReference type="ChEBI" id="CHEBI:58896"/>
        <dbReference type="ChEBI" id="CHEBI:71261"/>
        <dbReference type="EC" id="3.1.2.6"/>
    </reaction>
</comment>
<feature type="binding site" evidence="7">
    <location>
        <position position="61"/>
    </location>
    <ligand>
        <name>Zn(2+)</name>
        <dbReference type="ChEBI" id="CHEBI:29105"/>
        <label>2</label>
    </ligand>
</feature>
<dbReference type="InterPro" id="IPR032282">
    <property type="entry name" value="HAGH_C"/>
</dbReference>
<dbReference type="AlphaFoldDB" id="A0A6N8DRZ9"/>
<dbReference type="Pfam" id="PF00753">
    <property type="entry name" value="Lactamase_B"/>
    <property type="match status" value="1"/>
</dbReference>
<feature type="binding site" evidence="7">
    <location>
        <position position="56"/>
    </location>
    <ligand>
        <name>Zn(2+)</name>
        <dbReference type="ChEBI" id="CHEBI:29105"/>
        <label>1</label>
    </ligand>
</feature>
<dbReference type="NCBIfam" id="TIGR03413">
    <property type="entry name" value="GSH_gloB"/>
    <property type="match status" value="1"/>
</dbReference>
<dbReference type="RefSeq" id="WP_155447867.1">
    <property type="nucleotide sequence ID" value="NZ_JAOQNR010000026.1"/>
</dbReference>
<comment type="caution">
    <text evidence="9">The sequence shown here is derived from an EMBL/GenBank/DDBJ whole genome shotgun (WGS) entry which is preliminary data.</text>
</comment>
<gene>
    <name evidence="7 9" type="primary">gloB</name>
    <name evidence="9" type="ORF">GJ654_19585</name>
</gene>
<dbReference type="UniPathway" id="UPA00619">
    <property type="reaction ID" value="UER00676"/>
</dbReference>
<protein>
    <recommendedName>
        <fullName evidence="7">Hydroxyacylglutathione hydrolase</fullName>
        <ecNumber evidence="7">3.1.2.6</ecNumber>
    </recommendedName>
    <alternativeName>
        <fullName evidence="7">Glyoxalase II</fullName>
        <shortName evidence="7">Glx II</shortName>
    </alternativeName>
</protein>
<dbReference type="InterPro" id="IPR017782">
    <property type="entry name" value="Hydroxyacylglutathione_Hdrlase"/>
</dbReference>
<dbReference type="SMART" id="SM00849">
    <property type="entry name" value="Lactamase_B"/>
    <property type="match status" value="1"/>
</dbReference>
<dbReference type="SUPFAM" id="SSF56281">
    <property type="entry name" value="Metallo-hydrolase/oxidoreductase"/>
    <property type="match status" value="1"/>
</dbReference>
<dbReference type="GO" id="GO:0004416">
    <property type="term" value="F:hydroxyacylglutathione hydrolase activity"/>
    <property type="evidence" value="ECO:0007669"/>
    <property type="project" value="UniProtKB-UniRule"/>
</dbReference>
<evidence type="ECO:0000256" key="4">
    <source>
        <dbReference type="ARBA" id="ARBA00022723"/>
    </source>
</evidence>
<keyword evidence="4 7" id="KW-0479">Metal-binding</keyword>
<keyword evidence="5 7" id="KW-0378">Hydrolase</keyword>
<evidence type="ECO:0000256" key="1">
    <source>
        <dbReference type="ARBA" id="ARBA00001623"/>
    </source>
</evidence>
<evidence type="ECO:0000256" key="6">
    <source>
        <dbReference type="ARBA" id="ARBA00022833"/>
    </source>
</evidence>
<feature type="binding site" evidence="7">
    <location>
        <position position="172"/>
    </location>
    <ligand>
        <name>Zn(2+)</name>
        <dbReference type="ChEBI" id="CHEBI:29105"/>
        <label>2</label>
    </ligand>
</feature>
<sequence length="256" mass="27844">MAAQFQLFQCLSDNFGLLAHESETGATVAFDAPDADRIVAALDATGWRLTDIWITHHHQDHIGGVAALKARFPDARVVGARKDAHRLPQLDLAVVDGDVIAFGACSARVLETPGHTLGHVCYHLPDEAVVVTGDTLFSLGCGRVMEGDMPMMHASVMRLAALPAETKVYCGHEYTLANGRFALTVDPDNRALRDRMAEAETLRAHGAFTLPTTIGRERATNPFLRADDSALRRSLGMETAESDAVFAELRERKNRA</sequence>
<feature type="domain" description="Metallo-beta-lactamase" evidence="8">
    <location>
        <begin position="12"/>
        <end position="172"/>
    </location>
</feature>
<dbReference type="Pfam" id="PF16123">
    <property type="entry name" value="HAGH_C"/>
    <property type="match status" value="1"/>
</dbReference>
<dbReference type="HAMAP" id="MF_01374">
    <property type="entry name" value="Glyoxalase_2"/>
    <property type="match status" value="1"/>
</dbReference>
<feature type="binding site" evidence="7">
    <location>
        <position position="134"/>
    </location>
    <ligand>
        <name>Zn(2+)</name>
        <dbReference type="ChEBI" id="CHEBI:29105"/>
        <label>2</label>
    </ligand>
</feature>
<feature type="binding site" evidence="7">
    <location>
        <position position="134"/>
    </location>
    <ligand>
        <name>Zn(2+)</name>
        <dbReference type="ChEBI" id="CHEBI:29105"/>
        <label>1</label>
    </ligand>
</feature>
<dbReference type="PANTHER" id="PTHR43705">
    <property type="entry name" value="HYDROXYACYLGLUTATHIONE HYDROLASE"/>
    <property type="match status" value="1"/>
</dbReference>
<comment type="function">
    <text evidence="7">Thiolesterase that catalyzes the hydrolysis of S-D-lactoyl-glutathione to form glutathione and D-lactic acid.</text>
</comment>